<dbReference type="STRING" id="206506.AAV32_14140"/>
<proteinExistence type="predicted"/>
<organism evidence="3 5">
    <name type="scientific">Kerstersia gyiorum</name>
    <dbReference type="NCBI Taxonomy" id="206506"/>
    <lineage>
        <taxon>Bacteria</taxon>
        <taxon>Pseudomonadati</taxon>
        <taxon>Pseudomonadota</taxon>
        <taxon>Betaproteobacteria</taxon>
        <taxon>Burkholderiales</taxon>
        <taxon>Alcaligenaceae</taxon>
        <taxon>Kerstersia</taxon>
    </lineage>
</organism>
<evidence type="ECO:0000313" key="4">
    <source>
        <dbReference type="EMBL" id="RZS73013.1"/>
    </source>
</evidence>
<dbReference type="OrthoDB" id="9177965at2"/>
<dbReference type="EMBL" id="SGWZ01000001">
    <property type="protein sequence ID" value="RZS73013.1"/>
    <property type="molecule type" value="Genomic_DNA"/>
</dbReference>
<feature type="signal peptide" evidence="2">
    <location>
        <begin position="1"/>
        <end position="21"/>
    </location>
</feature>
<dbReference type="RefSeq" id="WP_068373589.1">
    <property type="nucleotide sequence ID" value="NZ_CBCSEB010000003.1"/>
</dbReference>
<name>A0A171KPQ7_9BURK</name>
<evidence type="ECO:0000256" key="2">
    <source>
        <dbReference type="SAM" id="SignalP"/>
    </source>
</evidence>
<gene>
    <name evidence="3" type="ORF">AAV32_14140</name>
    <name evidence="4" type="ORF">EV679_0197</name>
</gene>
<sequence>MRISTLALLFPALLAAGVVQAADKPITLRVQHPLPSTSSAQKNLIEPWCAKIREESANRLQCQIYPAMQLGGTPAQLIDQVRDGVVDVIWTTATYASGRYTKSEVFELPWVTRSAEASSKALWTYVQDNATDEFKGVRPVFLHLHEGALLHFADGRKPQKLEDLQSLKLRAPTRLNSRSIEALGATPVQMPMAAVPESMAKKVIDGILVPWESAPAIRLQELAKYHVDVPEGQPRLSNTIFLFGMNPAKYDSLPDDLKAVIDANSGLEASGWAGRTAFDDLSGVYRDQIVAAGGEIYHLPQAEYERWVAATEPVQETWFKEVAAKGGDGPALLRQARELVERYEAERQ</sequence>
<dbReference type="GeneID" id="99724870"/>
<protein>
    <submittedName>
        <fullName evidence="3">C4-dicarboxylate ABC transporter</fullName>
    </submittedName>
    <submittedName>
        <fullName evidence="4">TRAP-type C4-dicarboxylate transport system substrate-binding protein</fullName>
    </submittedName>
</protein>
<comment type="caution">
    <text evidence="3">The sequence shown here is derived from an EMBL/GenBank/DDBJ whole genome shotgun (WGS) entry which is preliminary data.</text>
</comment>
<evidence type="ECO:0000313" key="3">
    <source>
        <dbReference type="EMBL" id="KKO70874.1"/>
    </source>
</evidence>
<reference evidence="3 5" key="1">
    <citation type="submission" date="2015-04" db="EMBL/GenBank/DDBJ databases">
        <title>Genome sequence of Kerstersia gyiorum CG1.</title>
        <authorList>
            <person name="Greninger A.L."/>
            <person name="Kozyreva V."/>
            <person name="Chaturvedi V."/>
        </authorList>
    </citation>
    <scope>NUCLEOTIDE SEQUENCE [LARGE SCALE GENOMIC DNA]</scope>
    <source>
        <strain evidence="3 5">CG1</strain>
    </source>
</reference>
<evidence type="ECO:0000313" key="5">
    <source>
        <dbReference type="Proteomes" id="UP000078084"/>
    </source>
</evidence>
<keyword evidence="1 2" id="KW-0732">Signal</keyword>
<dbReference type="InterPro" id="IPR038404">
    <property type="entry name" value="TRAP_DctP_sf"/>
</dbReference>
<dbReference type="AlphaFoldDB" id="A0A171KPQ7"/>
<keyword evidence="5" id="KW-1185">Reference proteome</keyword>
<reference evidence="4 6" key="2">
    <citation type="submission" date="2019-02" db="EMBL/GenBank/DDBJ databases">
        <title>Genomic Encyclopedia of Type Strains, Phase IV (KMG-IV): sequencing the most valuable type-strain genomes for metagenomic binning, comparative biology and taxonomic classification.</title>
        <authorList>
            <person name="Goeker M."/>
        </authorList>
    </citation>
    <scope>NUCLEOTIDE SEQUENCE [LARGE SCALE GENOMIC DNA]</scope>
    <source>
        <strain evidence="4 6">DSM 16618</strain>
    </source>
</reference>
<dbReference type="Proteomes" id="UP000292039">
    <property type="component" value="Unassembled WGS sequence"/>
</dbReference>
<dbReference type="PATRIC" id="fig|206506.3.peg.3012"/>
<evidence type="ECO:0000313" key="6">
    <source>
        <dbReference type="Proteomes" id="UP000292039"/>
    </source>
</evidence>
<dbReference type="PANTHER" id="PTHR33376:SF15">
    <property type="entry name" value="BLL6794 PROTEIN"/>
    <property type="match status" value="1"/>
</dbReference>
<dbReference type="NCBIfam" id="NF037995">
    <property type="entry name" value="TRAP_S1"/>
    <property type="match status" value="1"/>
</dbReference>
<feature type="chain" id="PRO_5036301462" evidence="2">
    <location>
        <begin position="22"/>
        <end position="348"/>
    </location>
</feature>
<dbReference type="Proteomes" id="UP000078084">
    <property type="component" value="Unassembled WGS sequence"/>
</dbReference>
<dbReference type="Pfam" id="PF03480">
    <property type="entry name" value="DctP"/>
    <property type="match status" value="1"/>
</dbReference>
<dbReference type="GO" id="GO:0055085">
    <property type="term" value="P:transmembrane transport"/>
    <property type="evidence" value="ECO:0007669"/>
    <property type="project" value="InterPro"/>
</dbReference>
<accession>A0A171KPQ7</accession>
<evidence type="ECO:0000256" key="1">
    <source>
        <dbReference type="ARBA" id="ARBA00022729"/>
    </source>
</evidence>
<dbReference type="InterPro" id="IPR018389">
    <property type="entry name" value="DctP_fam"/>
</dbReference>
<dbReference type="CDD" id="cd13665">
    <property type="entry name" value="PBP2_TRAP_Dctp3_4"/>
    <property type="match status" value="1"/>
</dbReference>
<dbReference type="Gene3D" id="3.40.190.170">
    <property type="entry name" value="Bacterial extracellular solute-binding protein, family 7"/>
    <property type="match status" value="1"/>
</dbReference>
<dbReference type="EMBL" id="LBNE01000011">
    <property type="protein sequence ID" value="KKO70874.1"/>
    <property type="molecule type" value="Genomic_DNA"/>
</dbReference>
<dbReference type="PANTHER" id="PTHR33376">
    <property type="match status" value="1"/>
</dbReference>